<dbReference type="EMBL" id="FMAW01000011">
    <property type="protein sequence ID" value="SCC02853.1"/>
    <property type="molecule type" value="Genomic_DNA"/>
</dbReference>
<evidence type="ECO:0000256" key="3">
    <source>
        <dbReference type="ARBA" id="ARBA00012154"/>
    </source>
</evidence>
<dbReference type="HAMAP" id="MF_00109">
    <property type="entry name" value="Shikimate_kinase"/>
    <property type="match status" value="1"/>
</dbReference>
<dbReference type="GO" id="GO:0009073">
    <property type="term" value="P:aromatic amino acid family biosynthetic process"/>
    <property type="evidence" value="ECO:0007669"/>
    <property type="project" value="UniProtKB-KW"/>
</dbReference>
<keyword evidence="9 11" id="KW-0057">Aromatic amino acid biosynthesis</keyword>
<evidence type="ECO:0000256" key="10">
    <source>
        <dbReference type="ARBA" id="ARBA00048567"/>
    </source>
</evidence>
<dbReference type="UniPathway" id="UPA00053">
    <property type="reaction ID" value="UER00088"/>
</dbReference>
<evidence type="ECO:0000256" key="2">
    <source>
        <dbReference type="ARBA" id="ARBA00006997"/>
    </source>
</evidence>
<keyword evidence="11" id="KW-0963">Cytoplasm</keyword>
<dbReference type="InterPro" id="IPR000623">
    <property type="entry name" value="Shikimate_kinase/TSH1"/>
</dbReference>
<dbReference type="GO" id="GO:0009423">
    <property type="term" value="P:chorismate biosynthetic process"/>
    <property type="evidence" value="ECO:0007669"/>
    <property type="project" value="UniProtKB-UniRule"/>
</dbReference>
<evidence type="ECO:0000256" key="7">
    <source>
        <dbReference type="ARBA" id="ARBA00022777"/>
    </source>
</evidence>
<dbReference type="Pfam" id="PF01202">
    <property type="entry name" value="SKI"/>
    <property type="match status" value="1"/>
</dbReference>
<comment type="caution">
    <text evidence="12">The sequence shown here is derived from an EMBL/GenBank/DDBJ whole genome shotgun (WGS) entry which is preliminary data.</text>
</comment>
<name>A0A4Y4G675_WEIHE</name>
<dbReference type="GO" id="GO:0005524">
    <property type="term" value="F:ATP binding"/>
    <property type="evidence" value="ECO:0007669"/>
    <property type="project" value="UniProtKB-UniRule"/>
</dbReference>
<evidence type="ECO:0000256" key="11">
    <source>
        <dbReference type="HAMAP-Rule" id="MF_00109"/>
    </source>
</evidence>
<evidence type="ECO:0000313" key="13">
    <source>
        <dbReference type="EMBL" id="SCC02853.1"/>
    </source>
</evidence>
<keyword evidence="11" id="KW-0479">Metal-binding</keyword>
<evidence type="ECO:0000313" key="12">
    <source>
        <dbReference type="EMBL" id="NKY67288.1"/>
    </source>
</evidence>
<dbReference type="InterPro" id="IPR027417">
    <property type="entry name" value="P-loop_NTPase"/>
</dbReference>
<dbReference type="GO" id="GO:0008652">
    <property type="term" value="P:amino acid biosynthetic process"/>
    <property type="evidence" value="ECO:0007669"/>
    <property type="project" value="UniProtKB-KW"/>
</dbReference>
<comment type="cofactor">
    <cofactor evidence="11">
        <name>Mg(2+)</name>
        <dbReference type="ChEBI" id="CHEBI:18420"/>
    </cofactor>
    <text evidence="11">Binds 1 Mg(2+) ion per subunit.</text>
</comment>
<dbReference type="PRINTS" id="PR01100">
    <property type="entry name" value="SHIKIMTKNASE"/>
</dbReference>
<feature type="binding site" evidence="11">
    <location>
        <position position="14"/>
    </location>
    <ligand>
        <name>Mg(2+)</name>
        <dbReference type="ChEBI" id="CHEBI:18420"/>
    </ligand>
</feature>
<reference evidence="12 15" key="2">
    <citation type="submission" date="2020-04" db="EMBL/GenBank/DDBJ databases">
        <title>MicrobeNet Type strains.</title>
        <authorList>
            <person name="Nicholson A.C."/>
        </authorList>
    </citation>
    <scope>NUCLEOTIDE SEQUENCE [LARGE SCALE GENOMIC DNA]</scope>
    <source>
        <strain evidence="12 15">CCUG 33494</strain>
    </source>
</reference>
<feature type="binding site" evidence="11">
    <location>
        <position position="77"/>
    </location>
    <ligand>
        <name>substrate</name>
    </ligand>
</feature>
<feature type="binding site" evidence="11">
    <location>
        <begin position="10"/>
        <end position="15"/>
    </location>
    <ligand>
        <name>ATP</name>
        <dbReference type="ChEBI" id="CHEBI:30616"/>
    </ligand>
</feature>
<dbReference type="AlphaFoldDB" id="A0A4Y4G675"/>
<dbReference type="PANTHER" id="PTHR21087">
    <property type="entry name" value="SHIKIMATE KINASE"/>
    <property type="match status" value="1"/>
</dbReference>
<keyword evidence="4 11" id="KW-0028">Amino-acid biosynthesis</keyword>
<dbReference type="EMBL" id="JAAXPM010000009">
    <property type="protein sequence ID" value="NKY67288.1"/>
    <property type="molecule type" value="Genomic_DNA"/>
</dbReference>
<protein>
    <recommendedName>
        <fullName evidence="3 11">Shikimate kinase</fullName>
        <shortName evidence="11">SK</shortName>
        <ecNumber evidence="3 11">2.7.1.71</ecNumber>
    </recommendedName>
</protein>
<evidence type="ECO:0000256" key="6">
    <source>
        <dbReference type="ARBA" id="ARBA00022741"/>
    </source>
</evidence>
<feature type="binding site" evidence="11">
    <location>
        <position position="56"/>
    </location>
    <ligand>
        <name>substrate</name>
    </ligand>
</feature>
<accession>A0A4Y4G675</accession>
<organism evidence="12 15">
    <name type="scientific">Weissella hellenica</name>
    <dbReference type="NCBI Taxonomy" id="46256"/>
    <lineage>
        <taxon>Bacteria</taxon>
        <taxon>Bacillati</taxon>
        <taxon>Bacillota</taxon>
        <taxon>Bacilli</taxon>
        <taxon>Lactobacillales</taxon>
        <taxon>Lactobacillaceae</taxon>
        <taxon>Weissella</taxon>
    </lineage>
</organism>
<keyword evidence="5 11" id="KW-0808">Transferase</keyword>
<dbReference type="GO" id="GO:0000287">
    <property type="term" value="F:magnesium ion binding"/>
    <property type="evidence" value="ECO:0007669"/>
    <property type="project" value="UniProtKB-UniRule"/>
</dbReference>
<comment type="function">
    <text evidence="11">Catalyzes the specific phosphorylation of the 3-hydroxyl group of shikimic acid using ATP as a cosubstrate.</text>
</comment>
<reference evidence="13 14" key="1">
    <citation type="submission" date="2016-08" db="EMBL/GenBank/DDBJ databases">
        <authorList>
            <person name="Varghese N."/>
            <person name="Submissions Spin"/>
        </authorList>
    </citation>
    <scope>NUCLEOTIDE SEQUENCE [LARGE SCALE GENOMIC DNA]</scope>
    <source>
        <strain evidence="13 14">R-53116</strain>
    </source>
</reference>
<dbReference type="RefSeq" id="WP_074427704.1">
    <property type="nucleotide sequence ID" value="NZ_BJEG01000010.1"/>
</dbReference>
<comment type="subcellular location">
    <subcellularLocation>
        <location evidence="11">Cytoplasm</location>
    </subcellularLocation>
</comment>
<dbReference type="SUPFAM" id="SSF52540">
    <property type="entry name" value="P-loop containing nucleoside triphosphate hydrolases"/>
    <property type="match status" value="1"/>
</dbReference>
<evidence type="ECO:0000256" key="4">
    <source>
        <dbReference type="ARBA" id="ARBA00022605"/>
    </source>
</evidence>
<comment type="caution">
    <text evidence="11">Lacks conserved residue(s) required for the propagation of feature annotation.</text>
</comment>
<sequence length="181" mass="19758">MKVILIGFMGAGKTTVGQLLATKLAQPLLDTDQLIIDQTQQTRGDIFATVGEIGFREIERQILIAAINKPGIIATGGGIIELSANRQLLAGMPVPVIYLSGSFGQTMERLVKDDSRPIVRNKSLLELAQLWEERLPKYAAIATKTIYTDNKCAEQVANEIIAYVKDIGDETVKNRGSRSNS</sequence>
<dbReference type="InterPro" id="IPR023000">
    <property type="entry name" value="Shikimate_kinase_CS"/>
</dbReference>
<dbReference type="PANTHER" id="PTHR21087:SF16">
    <property type="entry name" value="SHIKIMATE KINASE 1, CHLOROPLASTIC"/>
    <property type="match status" value="1"/>
</dbReference>
<keyword evidence="8 11" id="KW-0067">ATP-binding</keyword>
<dbReference type="GO" id="GO:0005829">
    <property type="term" value="C:cytosol"/>
    <property type="evidence" value="ECO:0007669"/>
    <property type="project" value="TreeGrafter"/>
</dbReference>
<dbReference type="Proteomes" id="UP000182448">
    <property type="component" value="Unassembled WGS sequence"/>
</dbReference>
<dbReference type="Proteomes" id="UP000585749">
    <property type="component" value="Unassembled WGS sequence"/>
</dbReference>
<keyword evidence="14" id="KW-1185">Reference proteome</keyword>
<evidence type="ECO:0000256" key="8">
    <source>
        <dbReference type="ARBA" id="ARBA00022840"/>
    </source>
</evidence>
<dbReference type="Gene3D" id="3.40.50.300">
    <property type="entry name" value="P-loop containing nucleotide triphosphate hydrolases"/>
    <property type="match status" value="1"/>
</dbReference>
<evidence type="ECO:0000313" key="15">
    <source>
        <dbReference type="Proteomes" id="UP000585749"/>
    </source>
</evidence>
<evidence type="ECO:0000256" key="5">
    <source>
        <dbReference type="ARBA" id="ARBA00022679"/>
    </source>
</evidence>
<feature type="binding site" evidence="11">
    <location>
        <position position="32"/>
    </location>
    <ligand>
        <name>substrate</name>
    </ligand>
</feature>
<evidence type="ECO:0000256" key="1">
    <source>
        <dbReference type="ARBA" id="ARBA00004842"/>
    </source>
</evidence>
<dbReference type="EC" id="2.7.1.71" evidence="3 11"/>
<comment type="pathway">
    <text evidence="1 11">Metabolic intermediate biosynthesis; chorismate biosynthesis; chorismate from D-erythrose 4-phosphate and phosphoenolpyruvate: step 5/7.</text>
</comment>
<keyword evidence="11" id="KW-0460">Magnesium</keyword>
<feature type="binding site" evidence="11">
    <location>
        <position position="116"/>
    </location>
    <ligand>
        <name>ATP</name>
        <dbReference type="ChEBI" id="CHEBI:30616"/>
    </ligand>
</feature>
<gene>
    <name evidence="11" type="primary">aroK</name>
    <name evidence="13" type="ORF">GA0061075_11150</name>
    <name evidence="12" type="ORF">HF960_06370</name>
</gene>
<evidence type="ECO:0000256" key="9">
    <source>
        <dbReference type="ARBA" id="ARBA00023141"/>
    </source>
</evidence>
<feature type="binding site" evidence="11">
    <location>
        <position position="134"/>
    </location>
    <ligand>
        <name>substrate</name>
    </ligand>
</feature>
<comment type="similarity">
    <text evidence="2 11">Belongs to the shikimate kinase family.</text>
</comment>
<dbReference type="GO" id="GO:0004765">
    <property type="term" value="F:shikimate kinase activity"/>
    <property type="evidence" value="ECO:0007669"/>
    <property type="project" value="UniProtKB-UniRule"/>
</dbReference>
<dbReference type="PROSITE" id="PS01128">
    <property type="entry name" value="SHIKIMATE_KINASE"/>
    <property type="match status" value="1"/>
</dbReference>
<evidence type="ECO:0000313" key="14">
    <source>
        <dbReference type="Proteomes" id="UP000182448"/>
    </source>
</evidence>
<keyword evidence="6 11" id="KW-0547">Nucleotide-binding</keyword>
<dbReference type="CDD" id="cd00464">
    <property type="entry name" value="SK"/>
    <property type="match status" value="1"/>
</dbReference>
<keyword evidence="7 11" id="KW-0418">Kinase</keyword>
<dbReference type="InterPro" id="IPR031322">
    <property type="entry name" value="Shikimate/glucono_kinase"/>
</dbReference>
<dbReference type="OrthoDB" id="9800332at2"/>
<comment type="subunit">
    <text evidence="11">Monomer.</text>
</comment>
<proteinExistence type="inferred from homology"/>
<comment type="catalytic activity">
    <reaction evidence="10 11">
        <text>shikimate + ATP = 3-phosphoshikimate + ADP + H(+)</text>
        <dbReference type="Rhea" id="RHEA:13121"/>
        <dbReference type="ChEBI" id="CHEBI:15378"/>
        <dbReference type="ChEBI" id="CHEBI:30616"/>
        <dbReference type="ChEBI" id="CHEBI:36208"/>
        <dbReference type="ChEBI" id="CHEBI:145989"/>
        <dbReference type="ChEBI" id="CHEBI:456216"/>
        <dbReference type="EC" id="2.7.1.71"/>
    </reaction>
</comment>